<dbReference type="AlphaFoldDB" id="A0A5B9M5X5"/>
<dbReference type="InterPro" id="IPR007055">
    <property type="entry name" value="BON_dom"/>
</dbReference>
<dbReference type="RefSeq" id="WP_147865911.1">
    <property type="nucleotide sequence ID" value="NZ_CP036264.1"/>
</dbReference>
<evidence type="ECO:0000313" key="3">
    <source>
        <dbReference type="Proteomes" id="UP000321353"/>
    </source>
</evidence>
<reference evidence="2 3" key="1">
    <citation type="submission" date="2019-02" db="EMBL/GenBank/DDBJ databases">
        <title>Planctomycetal bacteria perform biofilm scaping via a novel small molecule.</title>
        <authorList>
            <person name="Jeske O."/>
            <person name="Boedeker C."/>
            <person name="Wiegand S."/>
            <person name="Breitling P."/>
            <person name="Kallscheuer N."/>
            <person name="Jogler M."/>
            <person name="Rohde M."/>
            <person name="Petersen J."/>
            <person name="Medema M.H."/>
            <person name="Surup F."/>
            <person name="Jogler C."/>
        </authorList>
    </citation>
    <scope>NUCLEOTIDE SEQUENCE [LARGE SCALE GENOMIC DNA]</scope>
    <source>
        <strain evidence="2 3">Mal15</strain>
    </source>
</reference>
<dbReference type="Proteomes" id="UP000321353">
    <property type="component" value="Chromosome"/>
</dbReference>
<sequence>MALGSRIPDKTILKNVQNRLSKKCSTSPKVSGDVRSGEVTLNGTIKNEVERKQIIRAVSSVEGVSRVIDRIKLEVRPTTV</sequence>
<dbReference type="Gene3D" id="3.30.1340.30">
    <property type="match status" value="1"/>
</dbReference>
<protein>
    <submittedName>
        <fullName evidence="2">BON domain protein</fullName>
    </submittedName>
</protein>
<feature type="domain" description="BON" evidence="1">
    <location>
        <begin position="8"/>
        <end position="75"/>
    </location>
</feature>
<evidence type="ECO:0000313" key="2">
    <source>
        <dbReference type="EMBL" id="QEF96033.1"/>
    </source>
</evidence>
<evidence type="ECO:0000259" key="1">
    <source>
        <dbReference type="PROSITE" id="PS50914"/>
    </source>
</evidence>
<dbReference type="Pfam" id="PF04972">
    <property type="entry name" value="BON"/>
    <property type="match status" value="1"/>
</dbReference>
<accession>A0A5B9M5X5</accession>
<gene>
    <name evidence="2" type="ORF">Mal15_00590</name>
</gene>
<proteinExistence type="predicted"/>
<dbReference type="KEGG" id="smam:Mal15_00590"/>
<dbReference type="EMBL" id="CP036264">
    <property type="protein sequence ID" value="QEF96033.1"/>
    <property type="molecule type" value="Genomic_DNA"/>
</dbReference>
<organism evidence="2 3">
    <name type="scientific">Stieleria maiorica</name>
    <dbReference type="NCBI Taxonomy" id="2795974"/>
    <lineage>
        <taxon>Bacteria</taxon>
        <taxon>Pseudomonadati</taxon>
        <taxon>Planctomycetota</taxon>
        <taxon>Planctomycetia</taxon>
        <taxon>Pirellulales</taxon>
        <taxon>Pirellulaceae</taxon>
        <taxon>Stieleria</taxon>
    </lineage>
</organism>
<name>A0A5B9M5X5_9BACT</name>
<dbReference type="PROSITE" id="PS50914">
    <property type="entry name" value="BON"/>
    <property type="match status" value="1"/>
</dbReference>
<keyword evidence="3" id="KW-1185">Reference proteome</keyword>